<keyword evidence="2" id="KW-1185">Reference proteome</keyword>
<dbReference type="EMBL" id="CACRXK020006451">
    <property type="protein sequence ID" value="CAB4009432.1"/>
    <property type="molecule type" value="Genomic_DNA"/>
</dbReference>
<reference evidence="1" key="1">
    <citation type="submission" date="2020-04" db="EMBL/GenBank/DDBJ databases">
        <authorList>
            <person name="Alioto T."/>
            <person name="Alioto T."/>
            <person name="Gomez Garrido J."/>
        </authorList>
    </citation>
    <scope>NUCLEOTIDE SEQUENCE</scope>
    <source>
        <strain evidence="1">A484AB</strain>
    </source>
</reference>
<dbReference type="Proteomes" id="UP001152795">
    <property type="component" value="Unassembled WGS sequence"/>
</dbReference>
<protein>
    <submittedName>
        <fullName evidence="1">Uncharacterized protein</fullName>
    </submittedName>
</protein>
<dbReference type="Gene3D" id="3.60.10.10">
    <property type="entry name" value="Endonuclease/exonuclease/phosphatase"/>
    <property type="match status" value="1"/>
</dbReference>
<dbReference type="OrthoDB" id="10065625at2759"/>
<comment type="caution">
    <text evidence="1">The sequence shown here is derived from an EMBL/GenBank/DDBJ whole genome shotgun (WGS) entry which is preliminary data.</text>
</comment>
<name>A0A6S7IV32_PARCT</name>
<gene>
    <name evidence="1" type="ORF">PACLA_8A004331</name>
</gene>
<feature type="non-terminal residue" evidence="1">
    <location>
        <position position="1"/>
    </location>
</feature>
<dbReference type="InterPro" id="IPR036691">
    <property type="entry name" value="Endo/exonu/phosph_ase_sf"/>
</dbReference>
<evidence type="ECO:0000313" key="1">
    <source>
        <dbReference type="EMBL" id="CAB4009432.1"/>
    </source>
</evidence>
<accession>A0A6S7IV32</accession>
<proteinExistence type="predicted"/>
<dbReference type="PANTHER" id="PTHR33395">
    <property type="entry name" value="TRANSCRIPTASE, PUTATIVE-RELATED-RELATED"/>
    <property type="match status" value="1"/>
</dbReference>
<evidence type="ECO:0000313" key="2">
    <source>
        <dbReference type="Proteomes" id="UP001152795"/>
    </source>
</evidence>
<dbReference type="SUPFAM" id="SSF56219">
    <property type="entry name" value="DNase I-like"/>
    <property type="match status" value="1"/>
</dbReference>
<organism evidence="1 2">
    <name type="scientific">Paramuricea clavata</name>
    <name type="common">Red gorgonian</name>
    <name type="synonym">Violescent sea-whip</name>
    <dbReference type="NCBI Taxonomy" id="317549"/>
    <lineage>
        <taxon>Eukaryota</taxon>
        <taxon>Metazoa</taxon>
        <taxon>Cnidaria</taxon>
        <taxon>Anthozoa</taxon>
        <taxon>Octocorallia</taxon>
        <taxon>Malacalcyonacea</taxon>
        <taxon>Plexauridae</taxon>
        <taxon>Paramuricea</taxon>
    </lineage>
</organism>
<dbReference type="AlphaFoldDB" id="A0A6S7IV32"/>
<dbReference type="PANTHER" id="PTHR33395:SF22">
    <property type="entry name" value="REVERSE TRANSCRIPTASE DOMAIN-CONTAINING PROTEIN"/>
    <property type="match status" value="1"/>
</dbReference>
<sequence>MNDDRKTLLYATTNVSRAPNFSQARYMRKDSTSLSIQRTVRNASTLLQRSSLPLLLVLLGNDVHLNPGPFHPRTSEASPFGLKFLYLNARSLKTFAPHNNTDVFSSKVCKITLLQQLVHGAFYDVVCICETWLNESILSSELLQGHSIFCRDRIGKVGGGVVIAVKNGIQATCRLDLEPGIGDNFLHQFIMGPTHIAGNKLDPLLCNYPETIGNVSTLKPQSCNFPTDHYVIEFRVKLKFTRAKPVRRRVYDYKRGNFGDLRNFLTCVPFDITTSDNIDQYWLQWKDIFLIAVESYIPVKTMSDTLHLGLAGSYHKAILHHRENQSPKITYNGITANTAAAKAELFNTYFSSVFLPPKSNVSPDVDDNSSPLSTIMQFSDITLGVEEVEACLHDLDMSKACGPDGIPSCLLKECSREMAPSVCALFNQSLNIGRIPSEWKSANMTPIHKKDLRELAENYRPISLLPILGK</sequence>